<protein>
    <submittedName>
        <fullName evidence="5">Acyl-CoA thioesterase</fullName>
    </submittedName>
</protein>
<sequence>MTTAKYVKDSRTIKTNLVLPNDTNNHKSLFGGILLKHMDEISSIAARRHCRTEVVTASTDSVDFLCPIYQTDSFCLEAFVTYVGRTSMEVFIKVIAEDLDTGERRMAANSFFTFVALGSENKPVPVPQIIPQTEEEKILHESGKQRAEARKTRKAHNKELTTAISTLKPWE</sequence>
<keyword evidence="6" id="KW-1185">Reference proteome</keyword>
<accession>A0A940NLF0</accession>
<evidence type="ECO:0000256" key="1">
    <source>
        <dbReference type="ARBA" id="ARBA00010458"/>
    </source>
</evidence>
<comment type="similarity">
    <text evidence="1">Belongs to the acyl coenzyme A hydrolase family.</text>
</comment>
<evidence type="ECO:0000313" key="5">
    <source>
        <dbReference type="EMBL" id="MBP0726610.1"/>
    </source>
</evidence>
<dbReference type="InterPro" id="IPR006683">
    <property type="entry name" value="Thioestr_dom"/>
</dbReference>
<evidence type="ECO:0000313" key="6">
    <source>
        <dbReference type="Proteomes" id="UP000682134"/>
    </source>
</evidence>
<dbReference type="GO" id="GO:0006637">
    <property type="term" value="P:acyl-CoA metabolic process"/>
    <property type="evidence" value="ECO:0007669"/>
    <property type="project" value="TreeGrafter"/>
</dbReference>
<dbReference type="RefSeq" id="WP_209406948.1">
    <property type="nucleotide sequence ID" value="NZ_JAGIYQ010000012.1"/>
</dbReference>
<dbReference type="GO" id="GO:0052816">
    <property type="term" value="F:long-chain fatty acyl-CoA hydrolase activity"/>
    <property type="evidence" value="ECO:0007669"/>
    <property type="project" value="TreeGrafter"/>
</dbReference>
<dbReference type="SUPFAM" id="SSF54637">
    <property type="entry name" value="Thioesterase/thiol ester dehydrase-isomerase"/>
    <property type="match status" value="1"/>
</dbReference>
<proteinExistence type="inferred from homology"/>
<evidence type="ECO:0000256" key="3">
    <source>
        <dbReference type="PROSITE-ProRule" id="PRU01106"/>
    </source>
</evidence>
<keyword evidence="2 3" id="KW-0378">Hydrolase</keyword>
<dbReference type="EMBL" id="JAGIYQ010000012">
    <property type="protein sequence ID" value="MBP0726610.1"/>
    <property type="molecule type" value="Genomic_DNA"/>
</dbReference>
<dbReference type="Proteomes" id="UP000682134">
    <property type="component" value="Unassembled WGS sequence"/>
</dbReference>
<dbReference type="InterPro" id="IPR029069">
    <property type="entry name" value="HotDog_dom_sf"/>
</dbReference>
<gene>
    <name evidence="5" type="ORF">J5Y03_15720</name>
</gene>
<reference evidence="5" key="1">
    <citation type="submission" date="2021-04" db="EMBL/GenBank/DDBJ databases">
        <title>Genome seq and assembly of Bacillus sp.</title>
        <authorList>
            <person name="Chhetri G."/>
        </authorList>
    </citation>
    <scope>NUCLEOTIDE SEQUENCE</scope>
    <source>
        <strain evidence="5">RG28</strain>
    </source>
</reference>
<dbReference type="PROSITE" id="PS51770">
    <property type="entry name" value="HOTDOG_ACOT"/>
    <property type="match status" value="1"/>
</dbReference>
<dbReference type="InterPro" id="IPR040170">
    <property type="entry name" value="Cytosol_ACT"/>
</dbReference>
<dbReference type="GO" id="GO:0009062">
    <property type="term" value="P:fatty acid catabolic process"/>
    <property type="evidence" value="ECO:0007669"/>
    <property type="project" value="TreeGrafter"/>
</dbReference>
<evidence type="ECO:0000259" key="4">
    <source>
        <dbReference type="PROSITE" id="PS51770"/>
    </source>
</evidence>
<dbReference type="AlphaFoldDB" id="A0A940NLF0"/>
<dbReference type="PANTHER" id="PTHR11049">
    <property type="entry name" value="ACYL COENZYME A THIOESTER HYDROLASE"/>
    <property type="match status" value="1"/>
</dbReference>
<dbReference type="Gene3D" id="3.10.129.10">
    <property type="entry name" value="Hotdog Thioesterase"/>
    <property type="match status" value="1"/>
</dbReference>
<dbReference type="CDD" id="cd03442">
    <property type="entry name" value="BFIT_BACH"/>
    <property type="match status" value="1"/>
</dbReference>
<dbReference type="Pfam" id="PF03061">
    <property type="entry name" value="4HBT"/>
    <property type="match status" value="1"/>
</dbReference>
<dbReference type="GO" id="GO:0005829">
    <property type="term" value="C:cytosol"/>
    <property type="evidence" value="ECO:0007669"/>
    <property type="project" value="TreeGrafter"/>
</dbReference>
<dbReference type="InterPro" id="IPR033120">
    <property type="entry name" value="HOTDOG_ACOT"/>
</dbReference>
<organism evidence="5 6">
    <name type="scientific">Gottfriedia endophytica</name>
    <dbReference type="NCBI Taxonomy" id="2820819"/>
    <lineage>
        <taxon>Bacteria</taxon>
        <taxon>Bacillati</taxon>
        <taxon>Bacillota</taxon>
        <taxon>Bacilli</taxon>
        <taxon>Bacillales</taxon>
        <taxon>Bacillaceae</taxon>
        <taxon>Gottfriedia</taxon>
    </lineage>
</organism>
<comment type="caution">
    <text evidence="5">The sequence shown here is derived from an EMBL/GenBank/DDBJ whole genome shotgun (WGS) entry which is preliminary data.</text>
</comment>
<evidence type="ECO:0000256" key="2">
    <source>
        <dbReference type="ARBA" id="ARBA00022801"/>
    </source>
</evidence>
<feature type="domain" description="HotDog ACOT-type" evidence="4">
    <location>
        <begin position="8"/>
        <end position="120"/>
    </location>
</feature>
<dbReference type="PANTHER" id="PTHR11049:SF24">
    <property type="entry name" value="CYTOSOLIC ACYL COENZYME A THIOESTER HYDROLASE"/>
    <property type="match status" value="1"/>
</dbReference>
<name>A0A940NLF0_9BACI</name>